<dbReference type="InterPro" id="IPR051540">
    <property type="entry name" value="S-2-haloacid_dehalogenase"/>
</dbReference>
<dbReference type="PRINTS" id="PR00413">
    <property type="entry name" value="HADHALOGNASE"/>
</dbReference>
<dbReference type="Gene3D" id="3.40.50.1000">
    <property type="entry name" value="HAD superfamily/HAD-like"/>
    <property type="match status" value="1"/>
</dbReference>
<gene>
    <name evidence="2" type="ORF">J2Z79_003618</name>
</gene>
<dbReference type="InterPro" id="IPR023214">
    <property type="entry name" value="HAD_sf"/>
</dbReference>
<dbReference type="SFLD" id="SFLDG01129">
    <property type="entry name" value="C1.5:_HAD__Beta-PGM__Phosphata"/>
    <property type="match status" value="1"/>
</dbReference>
<evidence type="ECO:0000256" key="1">
    <source>
        <dbReference type="ARBA" id="ARBA00022801"/>
    </source>
</evidence>
<organism evidence="2 3">
    <name type="scientific">Symbiobacterium terraclitae</name>
    <dbReference type="NCBI Taxonomy" id="557451"/>
    <lineage>
        <taxon>Bacteria</taxon>
        <taxon>Bacillati</taxon>
        <taxon>Bacillota</taxon>
        <taxon>Clostridia</taxon>
        <taxon>Eubacteriales</taxon>
        <taxon>Symbiobacteriaceae</taxon>
        <taxon>Symbiobacterium</taxon>
    </lineage>
</organism>
<proteinExistence type="predicted"/>
<comment type="caution">
    <text evidence="2">The sequence shown here is derived from an EMBL/GenBank/DDBJ whole genome shotgun (WGS) entry which is preliminary data.</text>
</comment>
<evidence type="ECO:0000313" key="2">
    <source>
        <dbReference type="EMBL" id="MBP2020162.1"/>
    </source>
</evidence>
<dbReference type="SFLD" id="SFLDS00003">
    <property type="entry name" value="Haloacid_Dehalogenase"/>
    <property type="match status" value="1"/>
</dbReference>
<keyword evidence="1" id="KW-0378">Hydrolase</keyword>
<evidence type="ECO:0000313" key="3">
    <source>
        <dbReference type="Proteomes" id="UP001519289"/>
    </source>
</evidence>
<dbReference type="Proteomes" id="UP001519289">
    <property type="component" value="Unassembled WGS sequence"/>
</dbReference>
<reference evidence="2 3" key="1">
    <citation type="submission" date="2021-03" db="EMBL/GenBank/DDBJ databases">
        <title>Genomic Encyclopedia of Type Strains, Phase IV (KMG-IV): sequencing the most valuable type-strain genomes for metagenomic binning, comparative biology and taxonomic classification.</title>
        <authorList>
            <person name="Goeker M."/>
        </authorList>
    </citation>
    <scope>NUCLEOTIDE SEQUENCE [LARGE SCALE GENOMIC DNA]</scope>
    <source>
        <strain evidence="2 3">DSM 27138</strain>
    </source>
</reference>
<name>A0ABS4JXA7_9FIRM</name>
<accession>A0ABS4JXA7</accession>
<dbReference type="EMBL" id="JAGGLG010000053">
    <property type="protein sequence ID" value="MBP2020162.1"/>
    <property type="molecule type" value="Genomic_DNA"/>
</dbReference>
<dbReference type="InterPro" id="IPR006439">
    <property type="entry name" value="HAD-SF_hydro_IA"/>
</dbReference>
<dbReference type="RefSeq" id="WP_209468259.1">
    <property type="nucleotide sequence ID" value="NZ_JAGGLG010000053.1"/>
</dbReference>
<dbReference type="InterPro" id="IPR036412">
    <property type="entry name" value="HAD-like_sf"/>
</dbReference>
<protein>
    <submittedName>
        <fullName evidence="2">FMN phosphatase YigB (HAD superfamily)</fullName>
    </submittedName>
</protein>
<dbReference type="PANTHER" id="PTHR43316">
    <property type="entry name" value="HYDROLASE, HALOACID DELAHOGENASE-RELATED"/>
    <property type="match status" value="1"/>
</dbReference>
<dbReference type="Gene3D" id="1.20.120.1600">
    <property type="match status" value="1"/>
</dbReference>
<sequence>MIRAVFFDVRALLYGPQGAELLAAVLQGEGTSASPEAVTEAMAGLPAEVREARGRIRTEEQEDEYHRAMLPLLLRALGHGDPAGPVLARLVEAVREYPAWWSMYPEALPVLAQLQRRGLALGVVANWEPSLRRFLAEFEIDHYFRVILSSMAAGVAKPDPRLFALGLEAVGCAAGEALHCGPSLPEDVAGAQAAGLRPVWVNRTGIPTGHEVVTVNDLRGLLLLLGNGGE</sequence>
<dbReference type="PANTHER" id="PTHR43316:SF3">
    <property type="entry name" value="HALOACID DEHALOGENASE, TYPE II (AFU_ORTHOLOGUE AFUA_2G07750)-RELATED"/>
    <property type="match status" value="1"/>
</dbReference>
<dbReference type="SUPFAM" id="SSF56784">
    <property type="entry name" value="HAD-like"/>
    <property type="match status" value="1"/>
</dbReference>
<dbReference type="Pfam" id="PF00702">
    <property type="entry name" value="Hydrolase"/>
    <property type="match status" value="1"/>
</dbReference>
<keyword evidence="3" id="KW-1185">Reference proteome</keyword>